<feature type="transmembrane region" description="Helical" evidence="1">
    <location>
        <begin position="230"/>
        <end position="250"/>
    </location>
</feature>
<gene>
    <name evidence="3" type="ORF">CFP71_16245</name>
</gene>
<proteinExistence type="predicted"/>
<comment type="caution">
    <text evidence="3">The sequence shown here is derived from an EMBL/GenBank/DDBJ whole genome shotgun (WGS) entry which is preliminary data.</text>
</comment>
<evidence type="ECO:0000256" key="1">
    <source>
        <dbReference type="SAM" id="Phobius"/>
    </source>
</evidence>
<keyword evidence="1" id="KW-1133">Transmembrane helix</keyword>
<evidence type="ECO:0000313" key="3">
    <source>
        <dbReference type="EMBL" id="OXM55865.1"/>
    </source>
</evidence>
<keyword evidence="1" id="KW-0812">Transmembrane</keyword>
<sequence>MNTICRKFSGCLAVAVATLLPATLPASASENVVAPSAGDLAAAVSVAAQPDAIGLARSNFRQVDHIEPRRITMGEKGFPVYTLNPDFVRGVAGAPAGMLRSVAVTATADSGQKATLQAMPEGPGKWVAASVFSGNDEETLSGRIRPGSVLLNEPQINGWYELRPDGVVLLQASLPQSPVGKLVPLSEYQRNVHGRYADKMPGSDYQRDGGIGFAQAAAPPAVNTGLPVSIVAGLIAAGVAGVAIVLFAVWRRRTLTPR</sequence>
<dbReference type="OrthoDB" id="3470164at2"/>
<feature type="signal peptide" evidence="2">
    <location>
        <begin position="1"/>
        <end position="28"/>
    </location>
</feature>
<keyword evidence="2" id="KW-0732">Signal</keyword>
<organism evidence="3 4">
    <name type="scientific">Amycolatopsis thailandensis</name>
    <dbReference type="NCBI Taxonomy" id="589330"/>
    <lineage>
        <taxon>Bacteria</taxon>
        <taxon>Bacillati</taxon>
        <taxon>Actinomycetota</taxon>
        <taxon>Actinomycetes</taxon>
        <taxon>Pseudonocardiales</taxon>
        <taxon>Pseudonocardiaceae</taxon>
        <taxon>Amycolatopsis</taxon>
    </lineage>
</organism>
<protein>
    <submittedName>
        <fullName evidence="3">Uncharacterized protein</fullName>
    </submittedName>
</protein>
<dbReference type="Proteomes" id="UP000215223">
    <property type="component" value="Unassembled WGS sequence"/>
</dbReference>
<dbReference type="AlphaFoldDB" id="A0A229SAK8"/>
<reference evidence="3 4" key="1">
    <citation type="submission" date="2017-07" db="EMBL/GenBank/DDBJ databases">
        <title>Amycolatopsis thailandensis Genome sequencing and assembly.</title>
        <authorList>
            <person name="Kaur N."/>
            <person name="Mayilraj S."/>
        </authorList>
    </citation>
    <scope>NUCLEOTIDE SEQUENCE [LARGE SCALE GENOMIC DNA]</scope>
    <source>
        <strain evidence="3 4">JCM 16380</strain>
    </source>
</reference>
<evidence type="ECO:0000256" key="2">
    <source>
        <dbReference type="SAM" id="SignalP"/>
    </source>
</evidence>
<accession>A0A229SAK8</accession>
<evidence type="ECO:0000313" key="4">
    <source>
        <dbReference type="Proteomes" id="UP000215223"/>
    </source>
</evidence>
<keyword evidence="1" id="KW-0472">Membrane</keyword>
<name>A0A229SAK8_9PSEU</name>
<feature type="chain" id="PRO_5012511393" evidence="2">
    <location>
        <begin position="29"/>
        <end position="258"/>
    </location>
</feature>
<keyword evidence="4" id="KW-1185">Reference proteome</keyword>
<dbReference type="EMBL" id="NMQT01000056">
    <property type="protein sequence ID" value="OXM55865.1"/>
    <property type="molecule type" value="Genomic_DNA"/>
</dbReference>
<dbReference type="RefSeq" id="WP_093934689.1">
    <property type="nucleotide sequence ID" value="NZ_JBHUSO010000046.1"/>
</dbReference>